<comment type="caution">
    <text evidence="9">The sequence shown here is derived from an EMBL/GenBank/DDBJ whole genome shotgun (WGS) entry which is preliminary data.</text>
</comment>
<keyword evidence="2" id="KW-0963">Cytoplasm</keyword>
<evidence type="ECO:0000256" key="1">
    <source>
        <dbReference type="ARBA" id="ARBA00004496"/>
    </source>
</evidence>
<evidence type="ECO:0000259" key="8">
    <source>
        <dbReference type="Pfam" id="PF02517"/>
    </source>
</evidence>
<organism evidence="9 10">
    <name type="scientific">Carex littledalei</name>
    <dbReference type="NCBI Taxonomy" id="544730"/>
    <lineage>
        <taxon>Eukaryota</taxon>
        <taxon>Viridiplantae</taxon>
        <taxon>Streptophyta</taxon>
        <taxon>Embryophyta</taxon>
        <taxon>Tracheophyta</taxon>
        <taxon>Spermatophyta</taxon>
        <taxon>Magnoliopsida</taxon>
        <taxon>Liliopsida</taxon>
        <taxon>Poales</taxon>
        <taxon>Cyperaceae</taxon>
        <taxon>Cyperoideae</taxon>
        <taxon>Cariceae</taxon>
        <taxon>Carex</taxon>
        <taxon>Carex subgen. Euthyceras</taxon>
    </lineage>
</organism>
<evidence type="ECO:0000256" key="3">
    <source>
        <dbReference type="ARBA" id="ARBA00022574"/>
    </source>
</evidence>
<gene>
    <name evidence="9" type="ORF">FCM35_KLT18016</name>
</gene>
<dbReference type="InterPro" id="IPR051179">
    <property type="entry name" value="WD_repeat_multifunction"/>
</dbReference>
<dbReference type="InterPro" id="IPR015943">
    <property type="entry name" value="WD40/YVTN_repeat-like_dom_sf"/>
</dbReference>
<feature type="repeat" description="WD" evidence="5">
    <location>
        <begin position="479"/>
        <end position="521"/>
    </location>
</feature>
<dbReference type="GO" id="GO:0080120">
    <property type="term" value="P:CAAX-box protein maturation"/>
    <property type="evidence" value="ECO:0007669"/>
    <property type="project" value="UniProtKB-ARBA"/>
</dbReference>
<dbReference type="Pfam" id="PF02517">
    <property type="entry name" value="Rce1-like"/>
    <property type="match status" value="1"/>
</dbReference>
<feature type="repeat" description="WD" evidence="5">
    <location>
        <begin position="734"/>
        <end position="775"/>
    </location>
</feature>
<comment type="subcellular location">
    <subcellularLocation>
        <location evidence="1">Cytoplasm</location>
    </subcellularLocation>
</comment>
<dbReference type="InterPro" id="IPR036322">
    <property type="entry name" value="WD40_repeat_dom_sf"/>
</dbReference>
<evidence type="ECO:0000256" key="2">
    <source>
        <dbReference type="ARBA" id="ARBA00022490"/>
    </source>
</evidence>
<keyword evidence="10" id="KW-1185">Reference proteome</keyword>
<dbReference type="InterPro" id="IPR020472">
    <property type="entry name" value="WD40_PAC1"/>
</dbReference>
<evidence type="ECO:0000256" key="5">
    <source>
        <dbReference type="PROSITE-ProRule" id="PRU00221"/>
    </source>
</evidence>
<dbReference type="OrthoDB" id="10261640at2759"/>
<dbReference type="InterPro" id="IPR019775">
    <property type="entry name" value="WD40_repeat_CS"/>
</dbReference>
<evidence type="ECO:0000256" key="4">
    <source>
        <dbReference type="ARBA" id="ARBA00022737"/>
    </source>
</evidence>
<dbReference type="Proteomes" id="UP000623129">
    <property type="component" value="Unassembled WGS sequence"/>
</dbReference>
<keyword evidence="3 5" id="KW-0853">WD repeat</keyword>
<keyword evidence="4" id="KW-0677">Repeat</keyword>
<accession>A0A833RN62</accession>
<dbReference type="CDD" id="cd00200">
    <property type="entry name" value="WD40"/>
    <property type="match status" value="1"/>
</dbReference>
<feature type="repeat" description="WD" evidence="5">
    <location>
        <begin position="564"/>
        <end position="605"/>
    </location>
</feature>
<feature type="domain" description="CAAX prenyl protease 2/Lysostaphin resistance protein A-like" evidence="8">
    <location>
        <begin position="195"/>
        <end position="281"/>
    </location>
</feature>
<keyword evidence="7" id="KW-0812">Transmembrane</keyword>
<dbReference type="InterPro" id="IPR001680">
    <property type="entry name" value="WD40_rpt"/>
</dbReference>
<protein>
    <submittedName>
        <fullName evidence="9">Angio-associated migratory cell protein</fullName>
    </submittedName>
</protein>
<dbReference type="SUPFAM" id="SSF50978">
    <property type="entry name" value="WD40 repeat-like"/>
    <property type="match status" value="1"/>
</dbReference>
<dbReference type="AlphaFoldDB" id="A0A833RN62"/>
<evidence type="ECO:0000313" key="9">
    <source>
        <dbReference type="EMBL" id="KAF3337429.1"/>
    </source>
</evidence>
<dbReference type="GO" id="GO:0004175">
    <property type="term" value="F:endopeptidase activity"/>
    <property type="evidence" value="ECO:0007669"/>
    <property type="project" value="UniProtKB-ARBA"/>
</dbReference>
<dbReference type="FunFam" id="2.130.10.10:FF:000074">
    <property type="entry name" value="Angio-associated migratory cell protein-like protein"/>
    <property type="match status" value="1"/>
</dbReference>
<evidence type="ECO:0000313" key="10">
    <source>
        <dbReference type="Proteomes" id="UP000623129"/>
    </source>
</evidence>
<name>A0A833RN62_9POAL</name>
<dbReference type="InterPro" id="IPR003675">
    <property type="entry name" value="Rce1/LyrA-like_dom"/>
</dbReference>
<feature type="compositionally biased region" description="Acidic residues" evidence="6">
    <location>
        <begin position="446"/>
        <end position="469"/>
    </location>
</feature>
<feature type="repeat" description="WD" evidence="5">
    <location>
        <begin position="522"/>
        <end position="563"/>
    </location>
</feature>
<dbReference type="PROSITE" id="PS50082">
    <property type="entry name" value="WD_REPEATS_2"/>
    <property type="match status" value="6"/>
</dbReference>
<evidence type="ECO:0000256" key="6">
    <source>
        <dbReference type="SAM" id="MobiDB-lite"/>
    </source>
</evidence>
<dbReference type="PANTHER" id="PTHR19857">
    <property type="entry name" value="MITOCHONDRIAL DIVISION PROTEIN 1-RELATED"/>
    <property type="match status" value="1"/>
</dbReference>
<dbReference type="Pfam" id="PF00400">
    <property type="entry name" value="WD40"/>
    <property type="match status" value="8"/>
</dbReference>
<dbReference type="SMART" id="SM00320">
    <property type="entry name" value="WD40"/>
    <property type="match status" value="8"/>
</dbReference>
<keyword evidence="7" id="KW-0472">Membrane</keyword>
<feature type="compositionally biased region" description="Basic and acidic residues" evidence="6">
    <location>
        <begin position="404"/>
        <end position="415"/>
    </location>
</feature>
<evidence type="ECO:0000256" key="7">
    <source>
        <dbReference type="SAM" id="Phobius"/>
    </source>
</evidence>
<reference evidence="9" key="1">
    <citation type="submission" date="2020-01" db="EMBL/GenBank/DDBJ databases">
        <title>Genome sequence of Kobresia littledalei, the first chromosome-level genome in the family Cyperaceae.</title>
        <authorList>
            <person name="Qu G."/>
        </authorList>
    </citation>
    <scope>NUCLEOTIDE SEQUENCE</scope>
    <source>
        <strain evidence="9">C.B.Clarke</strain>
        <tissue evidence="9">Leaf</tissue>
    </source>
</reference>
<feature type="repeat" description="WD" evidence="5">
    <location>
        <begin position="693"/>
        <end position="725"/>
    </location>
</feature>
<dbReference type="PRINTS" id="PR00320">
    <property type="entry name" value="GPROTEINBRPT"/>
</dbReference>
<keyword evidence="7" id="KW-1133">Transmembrane helix</keyword>
<dbReference type="PROSITE" id="PS50294">
    <property type="entry name" value="WD_REPEATS_REGION"/>
    <property type="match status" value="5"/>
</dbReference>
<feature type="region of interest" description="Disordered" evidence="6">
    <location>
        <begin position="396"/>
        <end position="428"/>
    </location>
</feature>
<sequence>MLPLSTELKLGGDFSCVNLSSLLQGRRHSYLFGSSPNLRDDFREGFKSFASRKSERKRRKDREIPQITLLTENIGGADGEEAPASTELPSGTTSVVQVEVASRTAVLQACILTSAGLLLFGVLIRQVSHLAYTNGLPIHDATEVKFGFETWHIGLVLVLVVLISSSRYILLKAWPDFAESSEAANQQVLCSLEPLDLPVVAILPGISEELLFRGGLMPLFGLDWKSALATGAIFGILHLNGGRKYSYAIWATIVGFAYGLATVASSSLVVPMASHSLNNLIGGLAGPRGGMITNSSFQPVHPRAKITNSMKDGNTSHRQILGNRIFVHEFFIMEKFFVFYAFTLTVDQGISMYQAKVLVQATHTHSNLRLFGSPPLSPFHTPLSYNFLASTSVHGVFSPSHPGPSDKRSREDEMSIHSGDGGEDSDEGEVFINEDDIIHEYDIDEEVLPDQDDDMEPDDNPAEEEEEVQDGSIGSIYKFQRHTDEVYTVACSPVDPLLVATGGKDERAYLWKIGNPDAVLELQGHTETVTSVAFSHDGQLLASGGFDGFVKVWDVASGTLKFTLEGSGEGFEWIKWHPKGHLIIAGSEDSSVYMWNADKGAFLSSFSGHSGVVTCGGFAPDGKILCSGSDDRTMRIWNPKTGESIHRILGHNYHQDSLTCMAITADSTVAITGAQDGSLHMVNLSTGQVRGSLVGHTLSVECIGISPSSGFAATGGMDQKLIIWEPQRTSSRCICEHEEGITCVAWLGTTQYVASGCIDGKVRIWDSLTGNCERTFTGRSTVQSLALTADGTSIVSVSDDGIARVFGL</sequence>
<dbReference type="PROSITE" id="PS00678">
    <property type="entry name" value="WD_REPEATS_1"/>
    <property type="match status" value="1"/>
</dbReference>
<dbReference type="EMBL" id="SWLB01000006">
    <property type="protein sequence ID" value="KAF3337429.1"/>
    <property type="molecule type" value="Genomic_DNA"/>
</dbReference>
<feature type="repeat" description="WD" evidence="5">
    <location>
        <begin position="606"/>
        <end position="647"/>
    </location>
</feature>
<feature type="transmembrane region" description="Helical" evidence="7">
    <location>
        <begin position="151"/>
        <end position="170"/>
    </location>
</feature>
<proteinExistence type="predicted"/>
<feature type="transmembrane region" description="Helical" evidence="7">
    <location>
        <begin position="247"/>
        <end position="270"/>
    </location>
</feature>
<dbReference type="GO" id="GO:0005737">
    <property type="term" value="C:cytoplasm"/>
    <property type="evidence" value="ECO:0007669"/>
    <property type="project" value="UniProtKB-SubCell"/>
</dbReference>
<dbReference type="PANTHER" id="PTHR19857:SF8">
    <property type="entry name" value="ANGIO-ASSOCIATED MIGRATORY CELL PROTEIN"/>
    <property type="match status" value="1"/>
</dbReference>
<feature type="transmembrane region" description="Helical" evidence="7">
    <location>
        <begin position="105"/>
        <end position="124"/>
    </location>
</feature>
<feature type="region of interest" description="Disordered" evidence="6">
    <location>
        <begin position="446"/>
        <end position="472"/>
    </location>
</feature>
<dbReference type="Gene3D" id="2.130.10.10">
    <property type="entry name" value="YVTN repeat-like/Quinoprotein amine dehydrogenase"/>
    <property type="match status" value="1"/>
</dbReference>